<proteinExistence type="predicted"/>
<reference evidence="2" key="1">
    <citation type="submission" date="2016-10" db="EMBL/GenBank/DDBJ databases">
        <authorList>
            <person name="Varghese N."/>
            <person name="Submissions S."/>
        </authorList>
    </citation>
    <scope>NUCLEOTIDE SEQUENCE [LARGE SCALE GENOMIC DNA]</scope>
    <source>
        <strain evidence="2">DSM 17933</strain>
    </source>
</reference>
<gene>
    <name evidence="1" type="ORF">SAMN05421827_102244</name>
</gene>
<accession>A0A1G7QB17</accession>
<dbReference type="EMBL" id="FNCH01000002">
    <property type="protein sequence ID" value="SDF95722.1"/>
    <property type="molecule type" value="Genomic_DNA"/>
</dbReference>
<dbReference type="Proteomes" id="UP000199643">
    <property type="component" value="Unassembled WGS sequence"/>
</dbReference>
<dbReference type="AlphaFoldDB" id="A0A1G7QB17"/>
<protein>
    <submittedName>
        <fullName evidence="1">Uncharacterized protein</fullName>
    </submittedName>
</protein>
<sequence>METTNKERESMDYVIQLATQHGDTYKENNDAKIAAKGFALGYQQALSEKNIELKELAKIVKLLLPGIYHIPDENLKIIEEFTAKSDLFKLQE</sequence>
<evidence type="ECO:0000313" key="2">
    <source>
        <dbReference type="Proteomes" id="UP000199643"/>
    </source>
</evidence>
<evidence type="ECO:0000313" key="1">
    <source>
        <dbReference type="EMBL" id="SDF95722.1"/>
    </source>
</evidence>
<name>A0A1G7QB17_9SPHI</name>
<dbReference type="RefSeq" id="WP_090497175.1">
    <property type="nucleotide sequence ID" value="NZ_FNCH01000002.1"/>
</dbReference>
<keyword evidence="2" id="KW-1185">Reference proteome</keyword>
<organism evidence="1 2">
    <name type="scientific">Pedobacter terrae</name>
    <dbReference type="NCBI Taxonomy" id="405671"/>
    <lineage>
        <taxon>Bacteria</taxon>
        <taxon>Pseudomonadati</taxon>
        <taxon>Bacteroidota</taxon>
        <taxon>Sphingobacteriia</taxon>
        <taxon>Sphingobacteriales</taxon>
        <taxon>Sphingobacteriaceae</taxon>
        <taxon>Pedobacter</taxon>
    </lineage>
</organism>